<feature type="non-terminal residue" evidence="2">
    <location>
        <position position="205"/>
    </location>
</feature>
<dbReference type="GO" id="GO:0060963">
    <property type="term" value="P:positive regulation of ribosomal protein gene transcription by RNA polymerase II"/>
    <property type="evidence" value="ECO:0007669"/>
    <property type="project" value="TreeGrafter"/>
</dbReference>
<sequence>MKLMYPEHPIWSANIFSFDIYRNFSRDLLTAVSKACDPTEKRLQQVMPALSQKVDAVHLDLKTTITATIDPISRSLSSLRENLGDLLSGRVPVTINAQWQESRDESRPTEPCDVGHPVMQGECDGANPVQYKMSRGIHSVVDLWREWSEGLGGGPAVRDLERRWGSKWCHGSERRFFNRRRTVIDAIIDKARSFGCGVTPENCLV</sequence>
<protein>
    <recommendedName>
        <fullName evidence="1">Transcription activator GCR1-like domain-containing protein</fullName>
    </recommendedName>
</protein>
<evidence type="ECO:0000259" key="1">
    <source>
        <dbReference type="Pfam" id="PF12550"/>
    </source>
</evidence>
<dbReference type="GO" id="GO:0000978">
    <property type="term" value="F:RNA polymerase II cis-regulatory region sequence-specific DNA binding"/>
    <property type="evidence" value="ECO:0007669"/>
    <property type="project" value="TreeGrafter"/>
</dbReference>
<evidence type="ECO:0000313" key="2">
    <source>
        <dbReference type="EMBL" id="CRZ06194.1"/>
    </source>
</evidence>
<dbReference type="GO" id="GO:0000981">
    <property type="term" value="F:DNA-binding transcription factor activity, RNA polymerase II-specific"/>
    <property type="evidence" value="ECO:0007669"/>
    <property type="project" value="TreeGrafter"/>
</dbReference>
<organism evidence="2">
    <name type="scientific">Spongospora subterranea</name>
    <dbReference type="NCBI Taxonomy" id="70186"/>
    <lineage>
        <taxon>Eukaryota</taxon>
        <taxon>Sar</taxon>
        <taxon>Rhizaria</taxon>
        <taxon>Endomyxa</taxon>
        <taxon>Phytomyxea</taxon>
        <taxon>Plasmodiophorida</taxon>
        <taxon>Plasmodiophoridae</taxon>
        <taxon>Spongospora</taxon>
    </lineage>
</organism>
<dbReference type="AlphaFoldDB" id="A0A0H5RCG1"/>
<dbReference type="PANTHER" id="PTHR37784">
    <property type="entry name" value="PROTEIN MSN1"/>
    <property type="match status" value="1"/>
</dbReference>
<name>A0A0H5RCG1_9EUKA</name>
<dbReference type="EMBL" id="HACM01005752">
    <property type="protein sequence ID" value="CRZ06194.1"/>
    <property type="molecule type" value="Transcribed_RNA"/>
</dbReference>
<reference evidence="2" key="1">
    <citation type="submission" date="2015-04" db="EMBL/GenBank/DDBJ databases">
        <title>The genome sequence of the plant pathogenic Rhizarian Plasmodiophora brassicae reveals insights in its biotrophic life cycle and the origin of chitin synthesis.</title>
        <authorList>
            <person name="Schwelm A."/>
            <person name="Fogelqvist J."/>
            <person name="Knaust A."/>
            <person name="Julke S."/>
            <person name="Lilja T."/>
            <person name="Dhandapani V."/>
            <person name="Bonilla-Rosso G."/>
            <person name="Karlsson M."/>
            <person name="Shevchenko A."/>
            <person name="Choi S.R."/>
            <person name="Kim H.G."/>
            <person name="Park J.Y."/>
            <person name="Lim Y.P."/>
            <person name="Ludwig-Muller J."/>
            <person name="Dixelius C."/>
        </authorList>
    </citation>
    <scope>NUCLEOTIDE SEQUENCE</scope>
    <source>
        <tissue evidence="2">Potato root galls</tissue>
    </source>
</reference>
<dbReference type="InterPro" id="IPR052146">
    <property type="entry name" value="HOT1"/>
</dbReference>
<feature type="domain" description="Transcription activator GCR1-like" evidence="1">
    <location>
        <begin position="131"/>
        <end position="192"/>
    </location>
</feature>
<dbReference type="Pfam" id="PF12550">
    <property type="entry name" value="GCR1_C"/>
    <property type="match status" value="1"/>
</dbReference>
<dbReference type="InterPro" id="IPR022210">
    <property type="entry name" value="TF_GCR1-like"/>
</dbReference>
<proteinExistence type="predicted"/>
<accession>A0A0H5RCG1</accession>
<dbReference type="PANTHER" id="PTHR37784:SF4">
    <property type="entry name" value="TRANSCRIPTION FACTOR-LIKE PROTEIN EUC1"/>
    <property type="match status" value="1"/>
</dbReference>